<dbReference type="RefSeq" id="WP_015932768.1">
    <property type="nucleotide sequence ID" value="NC_011894.1"/>
</dbReference>
<protein>
    <submittedName>
        <fullName evidence="1">Uncharacterized protein</fullName>
    </submittedName>
</protein>
<dbReference type="Proteomes" id="UP000008207">
    <property type="component" value="Chromosome"/>
</dbReference>
<gene>
    <name evidence="1" type="ordered locus">Mnod_6404</name>
</gene>
<dbReference type="KEGG" id="mno:Mnod_6404"/>
<dbReference type="HOGENOM" id="CLU_3253953_0_0_5"/>
<evidence type="ECO:0000313" key="2">
    <source>
        <dbReference type="Proteomes" id="UP000008207"/>
    </source>
</evidence>
<evidence type="ECO:0000313" key="1">
    <source>
        <dbReference type="EMBL" id="ACL61189.1"/>
    </source>
</evidence>
<proteinExistence type="predicted"/>
<dbReference type="EMBL" id="CP001349">
    <property type="protein sequence ID" value="ACL61189.1"/>
    <property type="molecule type" value="Genomic_DNA"/>
</dbReference>
<reference evidence="1 2" key="1">
    <citation type="submission" date="2009-01" db="EMBL/GenBank/DDBJ databases">
        <title>Complete sequence of chromosome of Methylobacterium nodulans ORS 2060.</title>
        <authorList>
            <consortium name="US DOE Joint Genome Institute"/>
            <person name="Lucas S."/>
            <person name="Copeland A."/>
            <person name="Lapidus A."/>
            <person name="Glavina del Rio T."/>
            <person name="Dalin E."/>
            <person name="Tice H."/>
            <person name="Bruce D."/>
            <person name="Goodwin L."/>
            <person name="Pitluck S."/>
            <person name="Sims D."/>
            <person name="Brettin T."/>
            <person name="Detter J.C."/>
            <person name="Han C."/>
            <person name="Larimer F."/>
            <person name="Land M."/>
            <person name="Hauser L."/>
            <person name="Kyrpides N."/>
            <person name="Ivanova N."/>
            <person name="Marx C.J."/>
            <person name="Richardson P."/>
        </authorList>
    </citation>
    <scope>NUCLEOTIDE SEQUENCE [LARGE SCALE GENOMIC DNA]</scope>
    <source>
        <strain evidence="2">LMG 21967 / CNCM I-2342 / ORS 2060</strain>
    </source>
</reference>
<name>B8IC07_METNO</name>
<keyword evidence="2" id="KW-1185">Reference proteome</keyword>
<dbReference type="AlphaFoldDB" id="B8IC07"/>
<accession>B8IC07</accession>
<sequence>MELVMVVSSCLAGSVALVALLTAASRNQEPPTDPVQRSGAPF</sequence>
<organism evidence="1 2">
    <name type="scientific">Methylobacterium nodulans (strain LMG 21967 / CNCM I-2342 / ORS 2060)</name>
    <dbReference type="NCBI Taxonomy" id="460265"/>
    <lineage>
        <taxon>Bacteria</taxon>
        <taxon>Pseudomonadati</taxon>
        <taxon>Pseudomonadota</taxon>
        <taxon>Alphaproteobacteria</taxon>
        <taxon>Hyphomicrobiales</taxon>
        <taxon>Methylobacteriaceae</taxon>
        <taxon>Methylobacterium</taxon>
    </lineage>
</organism>